<feature type="domain" description="Methyltransferase type 11" evidence="1">
    <location>
        <begin position="75"/>
        <end position="123"/>
    </location>
</feature>
<organism evidence="2 3">
    <name type="scientific">Ferrimonas marina</name>
    <dbReference type="NCBI Taxonomy" id="299255"/>
    <lineage>
        <taxon>Bacteria</taxon>
        <taxon>Pseudomonadati</taxon>
        <taxon>Pseudomonadota</taxon>
        <taxon>Gammaproteobacteria</taxon>
        <taxon>Alteromonadales</taxon>
        <taxon>Ferrimonadaceae</taxon>
        <taxon>Ferrimonas</taxon>
    </lineage>
</organism>
<accession>A0A1M5Z411</accession>
<reference evidence="3" key="1">
    <citation type="submission" date="2016-11" db="EMBL/GenBank/DDBJ databases">
        <authorList>
            <person name="Varghese N."/>
            <person name="Submissions S."/>
        </authorList>
    </citation>
    <scope>NUCLEOTIDE SEQUENCE [LARGE SCALE GENOMIC DNA]</scope>
    <source>
        <strain evidence="3">DSM 16917</strain>
    </source>
</reference>
<dbReference type="RefSeq" id="WP_067666173.1">
    <property type="nucleotide sequence ID" value="NZ_FQXG01000009.1"/>
</dbReference>
<dbReference type="AlphaFoldDB" id="A0A1M5Z411"/>
<dbReference type="EMBL" id="FQXG01000009">
    <property type="protein sequence ID" value="SHI18960.1"/>
    <property type="molecule type" value="Genomic_DNA"/>
</dbReference>
<protein>
    <submittedName>
        <fullName evidence="2">Methyltransferase domain-containing protein</fullName>
    </submittedName>
</protein>
<dbReference type="InterPro" id="IPR013216">
    <property type="entry name" value="Methyltransf_11"/>
</dbReference>
<dbReference type="STRING" id="299255.SAMN02745129_4603"/>
<dbReference type="SUPFAM" id="SSF53335">
    <property type="entry name" value="S-adenosyl-L-methionine-dependent methyltransferases"/>
    <property type="match status" value="1"/>
</dbReference>
<dbReference type="GO" id="GO:0032259">
    <property type="term" value="P:methylation"/>
    <property type="evidence" value="ECO:0007669"/>
    <property type="project" value="UniProtKB-KW"/>
</dbReference>
<keyword evidence="3" id="KW-1185">Reference proteome</keyword>
<proteinExistence type="predicted"/>
<sequence length="249" mass="27823">MRPAYSTDKIVAPSQWEEFPDGPWLQEQIGAGLDAWWPRIFGYHLLKLGALSRHLPSGLCPVPHQFSLANDQAEVLGKLNALPFQATSIDACLATFCLEYHQDPHGLLREIDRVLISGGHLILVGFNPISALSLGYLWPPNHKRLPWRGRLFTPARVQDWLGVLGYKVLAQECISQHSMLWSPSRFVSAQQAMTDLVPGLGSVFLIVAQKLDCPLTPVQQKWKVRRPLVVNPVPELASRDARRTGKSQS</sequence>
<keyword evidence="2" id="KW-0489">Methyltransferase</keyword>
<dbReference type="Pfam" id="PF08241">
    <property type="entry name" value="Methyltransf_11"/>
    <property type="match status" value="1"/>
</dbReference>
<evidence type="ECO:0000259" key="1">
    <source>
        <dbReference type="Pfam" id="PF08241"/>
    </source>
</evidence>
<dbReference type="Proteomes" id="UP000184268">
    <property type="component" value="Unassembled WGS sequence"/>
</dbReference>
<dbReference type="InterPro" id="IPR029063">
    <property type="entry name" value="SAM-dependent_MTases_sf"/>
</dbReference>
<gene>
    <name evidence="2" type="ORF">SAMN02745129_4603</name>
</gene>
<dbReference type="GO" id="GO:0008757">
    <property type="term" value="F:S-adenosylmethionine-dependent methyltransferase activity"/>
    <property type="evidence" value="ECO:0007669"/>
    <property type="project" value="InterPro"/>
</dbReference>
<evidence type="ECO:0000313" key="2">
    <source>
        <dbReference type="EMBL" id="SHI18960.1"/>
    </source>
</evidence>
<keyword evidence="2" id="KW-0808">Transferase</keyword>
<dbReference type="Gene3D" id="3.40.50.150">
    <property type="entry name" value="Vaccinia Virus protein VP39"/>
    <property type="match status" value="1"/>
</dbReference>
<dbReference type="OrthoDB" id="6191410at2"/>
<evidence type="ECO:0000313" key="3">
    <source>
        <dbReference type="Proteomes" id="UP000184268"/>
    </source>
</evidence>
<name>A0A1M5Z411_9GAMM</name>